<dbReference type="GO" id="GO:0005829">
    <property type="term" value="C:cytosol"/>
    <property type="evidence" value="ECO:0007669"/>
    <property type="project" value="TreeGrafter"/>
</dbReference>
<reference evidence="7" key="1">
    <citation type="submission" date="2022-06" db="EMBL/GenBank/DDBJ databases">
        <authorList>
            <person name="Berger JAMES D."/>
            <person name="Berger JAMES D."/>
        </authorList>
    </citation>
    <scope>NUCLEOTIDE SEQUENCE [LARGE SCALE GENOMIC DNA]</scope>
</reference>
<proteinExistence type="inferred from homology"/>
<evidence type="ECO:0000256" key="6">
    <source>
        <dbReference type="ARBA" id="ARBA00029833"/>
    </source>
</evidence>
<evidence type="ECO:0000313" key="9">
    <source>
        <dbReference type="WBParaSite" id="TREG1_88340.3"/>
    </source>
</evidence>
<evidence type="ECO:0000256" key="2">
    <source>
        <dbReference type="ARBA" id="ARBA00021099"/>
    </source>
</evidence>
<evidence type="ECO:0000256" key="1">
    <source>
        <dbReference type="ARBA" id="ARBA00005696"/>
    </source>
</evidence>
<organism evidence="7 10">
    <name type="scientific">Trichobilharzia regenti</name>
    <name type="common">Nasal bird schistosome</name>
    <dbReference type="NCBI Taxonomy" id="157069"/>
    <lineage>
        <taxon>Eukaryota</taxon>
        <taxon>Metazoa</taxon>
        <taxon>Spiralia</taxon>
        <taxon>Lophotrochozoa</taxon>
        <taxon>Platyhelminthes</taxon>
        <taxon>Trematoda</taxon>
        <taxon>Digenea</taxon>
        <taxon>Strigeidida</taxon>
        <taxon>Schistosomatoidea</taxon>
        <taxon>Schistosomatidae</taxon>
        <taxon>Trichobilharzia</taxon>
    </lineage>
</organism>
<dbReference type="InterPro" id="IPR007135">
    <property type="entry name" value="Atg3/Atg10"/>
</dbReference>
<dbReference type="Gene3D" id="3.30.1460.50">
    <property type="match status" value="1"/>
</dbReference>
<evidence type="ECO:0000256" key="3">
    <source>
        <dbReference type="ARBA" id="ARBA00022679"/>
    </source>
</evidence>
<dbReference type="WBParaSite" id="TREG1_88340.2">
    <property type="protein sequence ID" value="TREG1_88340.2"/>
    <property type="gene ID" value="TREG1_88340"/>
</dbReference>
<dbReference type="GO" id="GO:0032446">
    <property type="term" value="P:protein modification by small protein conjugation"/>
    <property type="evidence" value="ECO:0007669"/>
    <property type="project" value="TreeGrafter"/>
</dbReference>
<evidence type="ECO:0000313" key="7">
    <source>
        <dbReference type="Proteomes" id="UP000050795"/>
    </source>
</evidence>
<evidence type="ECO:0000313" key="10">
    <source>
        <dbReference type="WBParaSite" id="TREG1_88340.4"/>
    </source>
</evidence>
<evidence type="ECO:0000313" key="8">
    <source>
        <dbReference type="WBParaSite" id="TREG1_88340.2"/>
    </source>
</evidence>
<dbReference type="GO" id="GO:0000045">
    <property type="term" value="P:autophagosome assembly"/>
    <property type="evidence" value="ECO:0007669"/>
    <property type="project" value="TreeGrafter"/>
</dbReference>
<dbReference type="PANTHER" id="PTHR14957:SF1">
    <property type="entry name" value="UBIQUITIN-LIKE-CONJUGATING ENZYME ATG10"/>
    <property type="match status" value="1"/>
</dbReference>
<dbReference type="GO" id="GO:0061651">
    <property type="term" value="F:Atg12 conjugating enzyme activity"/>
    <property type="evidence" value="ECO:0007669"/>
    <property type="project" value="TreeGrafter"/>
</dbReference>
<dbReference type="WBParaSite" id="TREG1_88340.4">
    <property type="protein sequence ID" value="TREG1_88340.4"/>
    <property type="gene ID" value="TREG1_88340"/>
</dbReference>
<keyword evidence="7" id="KW-1185">Reference proteome</keyword>
<evidence type="ECO:0000256" key="4">
    <source>
        <dbReference type="ARBA" id="ARBA00022786"/>
    </source>
</evidence>
<dbReference type="Proteomes" id="UP000050795">
    <property type="component" value="Unassembled WGS sequence"/>
</dbReference>
<dbReference type="WBParaSite" id="TREG1_88340.3">
    <property type="protein sequence ID" value="TREG1_88340.3"/>
    <property type="gene ID" value="TREG1_88340"/>
</dbReference>
<dbReference type="Pfam" id="PF03987">
    <property type="entry name" value="Autophagy_act_C"/>
    <property type="match status" value="1"/>
</dbReference>
<dbReference type="AlphaFoldDB" id="A0AA85KKM1"/>
<accession>A0AA85KKM1</accession>
<name>A0AA85KKM1_TRIRE</name>
<evidence type="ECO:0000256" key="5">
    <source>
        <dbReference type="ARBA" id="ARBA00023006"/>
    </source>
</evidence>
<keyword evidence="3" id="KW-0808">Transferase</keyword>
<keyword evidence="4" id="KW-0833">Ubl conjugation pathway</keyword>
<reference evidence="8 9" key="2">
    <citation type="submission" date="2023-11" db="UniProtKB">
        <authorList>
            <consortium name="WormBaseParasite"/>
        </authorList>
    </citation>
    <scope>IDENTIFICATION</scope>
</reference>
<dbReference type="GO" id="GO:0000422">
    <property type="term" value="P:autophagy of mitochondrion"/>
    <property type="evidence" value="ECO:0007669"/>
    <property type="project" value="TreeGrafter"/>
</dbReference>
<sequence length="140" mass="15708">MVCRKSIPIEKSSDSSADVIVIEYRVVYSESYQVPVLLIRFQTKSGRSLQHEKLWCENLRSSAFPISMNPLPLSALSEIEHPHLGIPFYQFHPCKTAELMAEVFSSASVDSISPLKYTIMWLSLIASPLGLHLPQSLCSL</sequence>
<protein>
    <recommendedName>
        <fullName evidence="2">Ubiquitin-like-conjugating enzyme ATG10</fullName>
    </recommendedName>
    <alternativeName>
        <fullName evidence="6">Autophagy-related protein 10</fullName>
    </alternativeName>
</protein>
<comment type="similarity">
    <text evidence="1">Belongs to the ATG10 family.</text>
</comment>
<keyword evidence="5" id="KW-0072">Autophagy</keyword>
<dbReference type="PANTHER" id="PTHR14957">
    <property type="entry name" value="UBIQUITIN-LIKE-CONJUGATING ENZYME ATG10"/>
    <property type="match status" value="1"/>
</dbReference>